<keyword evidence="4" id="KW-1185">Reference proteome</keyword>
<keyword evidence="2" id="KW-0732">Signal</keyword>
<keyword evidence="1" id="KW-0472">Membrane</keyword>
<proteinExistence type="predicted"/>
<protein>
    <recommendedName>
        <fullName evidence="5">EB domain-containing protein</fullName>
    </recommendedName>
</protein>
<evidence type="ECO:0000256" key="1">
    <source>
        <dbReference type="SAM" id="Phobius"/>
    </source>
</evidence>
<comment type="caution">
    <text evidence="3">The sequence shown here is derived from an EMBL/GenBank/DDBJ whole genome shotgun (WGS) entry which is preliminary data.</text>
</comment>
<organism evidence="3 4">
    <name type="scientific">Cloeon dipterum</name>
    <dbReference type="NCBI Taxonomy" id="197152"/>
    <lineage>
        <taxon>Eukaryota</taxon>
        <taxon>Metazoa</taxon>
        <taxon>Ecdysozoa</taxon>
        <taxon>Arthropoda</taxon>
        <taxon>Hexapoda</taxon>
        <taxon>Insecta</taxon>
        <taxon>Pterygota</taxon>
        <taxon>Palaeoptera</taxon>
        <taxon>Ephemeroptera</taxon>
        <taxon>Pisciforma</taxon>
        <taxon>Baetidae</taxon>
        <taxon>Cloeon</taxon>
    </lineage>
</organism>
<sequence>MVLLYIAIFMELLLFCTSYGQGVSNESCPIDFMPRNCSKNLSCHCISTNIPTNITCADSKLNLFDSRTGGLICPHNLLNNSSCDHMNDCDRFNGTKCLPEIRRNRFENTKSSLNTTYDMKNNENTGNLPSCPTDFFRCHQCYSDQYCFCESLKVKLQIKCWGSKFLNLYSADTGNPVCPGDLNELFGCDESKCGTPQITTTAQNQLDPTSQPPLTSIHTNSEVTNVLPTVAGMAPTSKENGTFALNNPSSIKNTVISSTTALLELEPTVTEKSQDATNPTNSAYFALILLIIPIIVIIWIVWKKFTTRKNSEKPGGETFVMEENDVYGTIPGLNRSDAYAEENELYGHVSSAGPRVGNDDVENELYGTLG</sequence>
<gene>
    <name evidence="3" type="ORF">CLODIP_2_CD15380</name>
</gene>
<reference evidence="3 4" key="1">
    <citation type="submission" date="2020-04" db="EMBL/GenBank/DDBJ databases">
        <authorList>
            <person name="Alioto T."/>
            <person name="Alioto T."/>
            <person name="Gomez Garrido J."/>
        </authorList>
    </citation>
    <scope>NUCLEOTIDE SEQUENCE [LARGE SCALE GENOMIC DNA]</scope>
</reference>
<evidence type="ECO:0000256" key="2">
    <source>
        <dbReference type="SAM" id="SignalP"/>
    </source>
</evidence>
<keyword evidence="1" id="KW-0812">Transmembrane</keyword>
<feature type="signal peptide" evidence="2">
    <location>
        <begin position="1"/>
        <end position="22"/>
    </location>
</feature>
<feature type="chain" id="PRO_5035770533" description="EB domain-containing protein" evidence="2">
    <location>
        <begin position="23"/>
        <end position="370"/>
    </location>
</feature>
<dbReference type="AlphaFoldDB" id="A0A8S1CVS2"/>
<dbReference type="Proteomes" id="UP000494165">
    <property type="component" value="Unassembled WGS sequence"/>
</dbReference>
<feature type="transmembrane region" description="Helical" evidence="1">
    <location>
        <begin position="283"/>
        <end position="302"/>
    </location>
</feature>
<name>A0A8S1CVS2_9INSE</name>
<accession>A0A8S1CVS2</accession>
<dbReference type="EMBL" id="CADEPI010000069">
    <property type="protein sequence ID" value="CAB3372118.1"/>
    <property type="molecule type" value="Genomic_DNA"/>
</dbReference>
<keyword evidence="1" id="KW-1133">Transmembrane helix</keyword>
<evidence type="ECO:0000313" key="3">
    <source>
        <dbReference type="EMBL" id="CAB3372118.1"/>
    </source>
</evidence>
<evidence type="ECO:0008006" key="5">
    <source>
        <dbReference type="Google" id="ProtNLM"/>
    </source>
</evidence>
<evidence type="ECO:0000313" key="4">
    <source>
        <dbReference type="Proteomes" id="UP000494165"/>
    </source>
</evidence>